<reference evidence="1 2" key="1">
    <citation type="submission" date="2015-10" db="EMBL/GenBank/DDBJ databases">
        <title>Genome analyses suggest a sexual origin of heterokaryosis in a supposedly ancient asexual fungus.</title>
        <authorList>
            <person name="Ropars J."/>
            <person name="Sedzielewska K."/>
            <person name="Noel J."/>
            <person name="Charron P."/>
            <person name="Farinelli L."/>
            <person name="Marton T."/>
            <person name="Kruger M."/>
            <person name="Pelin A."/>
            <person name="Brachmann A."/>
            <person name="Corradi N."/>
        </authorList>
    </citation>
    <scope>NUCLEOTIDE SEQUENCE [LARGE SCALE GENOMIC DNA]</scope>
    <source>
        <strain evidence="1 2">A4</strain>
    </source>
</reference>
<proteinExistence type="predicted"/>
<name>A0A2I1GKH2_9GLOM</name>
<accession>A0A2I1GKH2</accession>
<organism evidence="1 2">
    <name type="scientific">Rhizophagus irregularis</name>
    <dbReference type="NCBI Taxonomy" id="588596"/>
    <lineage>
        <taxon>Eukaryota</taxon>
        <taxon>Fungi</taxon>
        <taxon>Fungi incertae sedis</taxon>
        <taxon>Mucoromycota</taxon>
        <taxon>Glomeromycotina</taxon>
        <taxon>Glomeromycetes</taxon>
        <taxon>Glomerales</taxon>
        <taxon>Glomeraceae</taxon>
        <taxon>Rhizophagus</taxon>
    </lineage>
</organism>
<gene>
    <name evidence="1" type="ORF">RhiirA4_462226</name>
</gene>
<keyword evidence="2" id="KW-1185">Reference proteome</keyword>
<dbReference type="Proteomes" id="UP000234323">
    <property type="component" value="Unassembled WGS sequence"/>
</dbReference>
<dbReference type="EMBL" id="LLXI01000519">
    <property type="protein sequence ID" value="PKY47132.1"/>
    <property type="molecule type" value="Genomic_DNA"/>
</dbReference>
<dbReference type="VEuPathDB" id="FungiDB:FUN_016527"/>
<evidence type="ECO:0000313" key="1">
    <source>
        <dbReference type="EMBL" id="PKY47132.1"/>
    </source>
</evidence>
<dbReference type="AlphaFoldDB" id="A0A2I1GKH2"/>
<evidence type="ECO:0000313" key="2">
    <source>
        <dbReference type="Proteomes" id="UP000234323"/>
    </source>
</evidence>
<protein>
    <submittedName>
        <fullName evidence="1">Uncharacterized protein</fullName>
    </submittedName>
</protein>
<sequence length="161" mass="18551">MDTSFVNREDIIYEDDLIEQNDISSESEEDTEIYIMKHENKEAAFSDIQYSMGRPDGRNRQNKTTSSYLGNIAIRNLIKTYFGTEYLADAHASLNNAALCDYVDKIQKEIHPQGANTIAYQRMFHALFDLIKQLTGSSVQFQRLWYILLKAISPKGHFAEK</sequence>
<comment type="caution">
    <text evidence="1">The sequence shown here is derived from an EMBL/GenBank/DDBJ whole genome shotgun (WGS) entry which is preliminary data.</text>
</comment>